<name>A0A087TEY4_STEMI</name>
<dbReference type="CDD" id="cd00707">
    <property type="entry name" value="Pancreat_lipase_like"/>
    <property type="match status" value="1"/>
</dbReference>
<keyword evidence="4" id="KW-1015">Disulfide bond</keyword>
<dbReference type="OMA" id="ILENEPC"/>
<evidence type="ECO:0000256" key="2">
    <source>
        <dbReference type="ARBA" id="ARBA00010701"/>
    </source>
</evidence>
<dbReference type="OrthoDB" id="6422033at2759"/>
<keyword evidence="6" id="KW-0732">Signal</keyword>
<evidence type="ECO:0000313" key="9">
    <source>
        <dbReference type="Proteomes" id="UP000054359"/>
    </source>
</evidence>
<dbReference type="AlphaFoldDB" id="A0A087TEY4"/>
<dbReference type="InterPro" id="IPR033906">
    <property type="entry name" value="Lipase_N"/>
</dbReference>
<feature type="domain" description="Lipase" evidence="7">
    <location>
        <begin position="38"/>
        <end position="379"/>
    </location>
</feature>
<dbReference type="PRINTS" id="PR00823">
    <property type="entry name" value="PANCLIPASE"/>
</dbReference>
<dbReference type="GO" id="GO:0016042">
    <property type="term" value="P:lipid catabolic process"/>
    <property type="evidence" value="ECO:0007669"/>
    <property type="project" value="TreeGrafter"/>
</dbReference>
<evidence type="ECO:0000256" key="3">
    <source>
        <dbReference type="ARBA" id="ARBA00022525"/>
    </source>
</evidence>
<dbReference type="PANTHER" id="PTHR11610">
    <property type="entry name" value="LIPASE"/>
    <property type="match status" value="1"/>
</dbReference>
<dbReference type="ESTHER" id="9arac-a0a087tey4">
    <property type="family name" value="Pancreatic_lipase"/>
</dbReference>
<dbReference type="InterPro" id="IPR002331">
    <property type="entry name" value="Lipase_panc"/>
</dbReference>
<evidence type="ECO:0000256" key="1">
    <source>
        <dbReference type="ARBA" id="ARBA00004613"/>
    </source>
</evidence>
<evidence type="ECO:0000256" key="6">
    <source>
        <dbReference type="SAM" id="SignalP"/>
    </source>
</evidence>
<dbReference type="InterPro" id="IPR013818">
    <property type="entry name" value="Lipase"/>
</dbReference>
<reference evidence="8 9" key="1">
    <citation type="submission" date="2013-11" db="EMBL/GenBank/DDBJ databases">
        <title>Genome sequencing of Stegodyphus mimosarum.</title>
        <authorList>
            <person name="Bechsgaard J."/>
        </authorList>
    </citation>
    <scope>NUCLEOTIDE SEQUENCE [LARGE SCALE GENOMIC DNA]</scope>
</reference>
<comment type="similarity">
    <text evidence="2 5">Belongs to the AB hydrolase superfamily. Lipase family.</text>
</comment>
<dbReference type="GO" id="GO:0004806">
    <property type="term" value="F:triacylglycerol lipase activity"/>
    <property type="evidence" value="ECO:0007669"/>
    <property type="project" value="InterPro"/>
</dbReference>
<feature type="chain" id="PRO_5001829619" evidence="6">
    <location>
        <begin position="18"/>
        <end position="385"/>
    </location>
</feature>
<gene>
    <name evidence="8" type="ORF">X975_00811</name>
</gene>
<feature type="non-terminal residue" evidence="8">
    <location>
        <position position="385"/>
    </location>
</feature>
<evidence type="ECO:0000256" key="4">
    <source>
        <dbReference type="ARBA" id="ARBA00023157"/>
    </source>
</evidence>
<organism evidence="8 9">
    <name type="scientific">Stegodyphus mimosarum</name>
    <name type="common">African social velvet spider</name>
    <dbReference type="NCBI Taxonomy" id="407821"/>
    <lineage>
        <taxon>Eukaryota</taxon>
        <taxon>Metazoa</taxon>
        <taxon>Ecdysozoa</taxon>
        <taxon>Arthropoda</taxon>
        <taxon>Chelicerata</taxon>
        <taxon>Arachnida</taxon>
        <taxon>Araneae</taxon>
        <taxon>Araneomorphae</taxon>
        <taxon>Entelegynae</taxon>
        <taxon>Eresoidea</taxon>
        <taxon>Eresidae</taxon>
        <taxon>Stegodyphus</taxon>
    </lineage>
</organism>
<dbReference type="InterPro" id="IPR029058">
    <property type="entry name" value="AB_hydrolase_fold"/>
</dbReference>
<keyword evidence="3" id="KW-0964">Secreted</keyword>
<dbReference type="EMBL" id="KK114901">
    <property type="protein sequence ID" value="KFM63673.1"/>
    <property type="molecule type" value="Genomic_DNA"/>
</dbReference>
<keyword evidence="9" id="KW-1185">Reference proteome</keyword>
<dbReference type="SUPFAM" id="SSF53474">
    <property type="entry name" value="alpha/beta-Hydrolases"/>
    <property type="match status" value="1"/>
</dbReference>
<protein>
    <submittedName>
        <fullName evidence="8">Pancreatic lipase-related protein 2</fullName>
    </submittedName>
</protein>
<dbReference type="InterPro" id="IPR000734">
    <property type="entry name" value="TAG_lipase"/>
</dbReference>
<dbReference type="GO" id="GO:0005615">
    <property type="term" value="C:extracellular space"/>
    <property type="evidence" value="ECO:0007669"/>
    <property type="project" value="TreeGrafter"/>
</dbReference>
<evidence type="ECO:0000256" key="5">
    <source>
        <dbReference type="RuleBase" id="RU004262"/>
    </source>
</evidence>
<dbReference type="Pfam" id="PF00151">
    <property type="entry name" value="Lipase"/>
    <property type="match status" value="1"/>
</dbReference>
<dbReference type="Gene3D" id="3.40.50.1820">
    <property type="entry name" value="alpha/beta hydrolase"/>
    <property type="match status" value="1"/>
</dbReference>
<comment type="subcellular location">
    <subcellularLocation>
        <location evidence="1">Secreted</location>
    </subcellularLocation>
</comment>
<dbReference type="STRING" id="407821.A0A087TEY4"/>
<dbReference type="PANTHER" id="PTHR11610:SF173">
    <property type="entry name" value="LIPASE DOMAIN-CONTAINING PROTEIN-RELATED"/>
    <property type="match status" value="1"/>
</dbReference>
<accession>A0A087TEY4</accession>
<dbReference type="Proteomes" id="UP000054359">
    <property type="component" value="Unassembled WGS sequence"/>
</dbReference>
<evidence type="ECO:0000313" key="8">
    <source>
        <dbReference type="EMBL" id="KFM63673.1"/>
    </source>
</evidence>
<sequence length="385" mass="43483">MKFTVGILLAVVIVVNGNVVQDPLTVNFRVEGGTERSEVCMDELGCFNRGYPFDSPRLQRFISTEPESREKIGTEFRFYSPSNDVTPQYITNLNFSSWTVNDSGFNNTANTFFIIHDFQDGNAMWSEVLRAAILEKQKSNVFVVDWSNGAGPRYEQAVANIRVVGAEVGRFIQNLKNSTKLNPLDTVHIIGHGLGAHAAGYAGKWVQNIAKSLVSRISGLDPSGPFFKGVEPAVRLDKDDATFVDVIHTNKPMNSITGFGIEEAIGDVDYYPNGGEFQPGCDRDLMVKNVNEDEFLSYTNVDIILKKYFREGMVLKDVTLTVPQHVCSHRRAYELFIASFDEKCKFEALHCKDIEDFWMQECDSCRTEGCLKMGYYINRDIYEWE</sequence>
<dbReference type="PRINTS" id="PR00821">
    <property type="entry name" value="TAGLIPASE"/>
</dbReference>
<proteinExistence type="inferred from homology"/>
<evidence type="ECO:0000259" key="7">
    <source>
        <dbReference type="Pfam" id="PF00151"/>
    </source>
</evidence>
<feature type="signal peptide" evidence="6">
    <location>
        <begin position="1"/>
        <end position="17"/>
    </location>
</feature>